<feature type="compositionally biased region" description="Polar residues" evidence="1">
    <location>
        <begin position="283"/>
        <end position="292"/>
    </location>
</feature>
<protein>
    <submittedName>
        <fullName evidence="2">Uncharacterized protein</fullName>
    </submittedName>
</protein>
<dbReference type="Proteomes" id="UP000711488">
    <property type="component" value="Unassembled WGS sequence"/>
</dbReference>
<comment type="caution">
    <text evidence="2">The sequence shown here is derived from an EMBL/GenBank/DDBJ whole genome shotgun (WGS) entry which is preliminary data.</text>
</comment>
<dbReference type="EMBL" id="JQDR03000654">
    <property type="protein sequence ID" value="KAA0203804.1"/>
    <property type="molecule type" value="Genomic_DNA"/>
</dbReference>
<organism evidence="2">
    <name type="scientific">Hyalella azteca</name>
    <name type="common">Amphipod</name>
    <dbReference type="NCBI Taxonomy" id="294128"/>
    <lineage>
        <taxon>Eukaryota</taxon>
        <taxon>Metazoa</taxon>
        <taxon>Ecdysozoa</taxon>
        <taxon>Arthropoda</taxon>
        <taxon>Crustacea</taxon>
        <taxon>Multicrustacea</taxon>
        <taxon>Malacostraca</taxon>
        <taxon>Eumalacostraca</taxon>
        <taxon>Peracarida</taxon>
        <taxon>Amphipoda</taxon>
        <taxon>Senticaudata</taxon>
        <taxon>Talitrida</taxon>
        <taxon>Talitroidea</taxon>
        <taxon>Hyalellidae</taxon>
        <taxon>Hyalella</taxon>
    </lineage>
</organism>
<evidence type="ECO:0000256" key="1">
    <source>
        <dbReference type="SAM" id="MobiDB-lite"/>
    </source>
</evidence>
<feature type="region of interest" description="Disordered" evidence="1">
    <location>
        <begin position="262"/>
        <end position="293"/>
    </location>
</feature>
<gene>
    <name evidence="2" type="ORF">HAZT_HAZT002207</name>
</gene>
<sequence>MKARTETSSNSLSSSAFETGSPLFPSAVSLLQSVKDNKFPTANSEAALVQMSLLSETPLSKKKKIQDASKLPREDFPVVEVTGDDVPVYLSNIRKARTETSTNSLSSSAFETGSPLFPSAVSLLQSVKDNKFPTANSEAALVQMSLLSETPLSKKKKIQDASKLPREDFPVVEVTGDDVPVYLSNIRVSMGFMLLKRVLEACAPLKNIKLETNKHGEAVIELSMEELVIKYRINRILTDANKIVDWVSIKDSKADELKKLLNQDDKSAEGSGPKKPNIDVDQNKSVGNQQDKSNLEIDKDAGLGIAEGVDLGIGIQEDLKIGEEADLGIKGVADLGINGEADAVKVMSLGDVDVTGHNLIVTCGDKVLTKLFVSELHKVFKGTKAPQLRTGVGWLFQTGSADLTRIFLRLVNNLRLLDARITVHLTSASGGTCSVLRFN</sequence>
<reference evidence="2" key="2">
    <citation type="journal article" date="2018" name="Environ. Sci. Technol.">
        <title>The Toxicogenome of Hyalella azteca: A Model for Sediment Ecotoxicology and Evolutionary Toxicology.</title>
        <authorList>
            <person name="Poynton H.C."/>
            <person name="Hasenbein S."/>
            <person name="Benoit J.B."/>
            <person name="Sepulveda M.S."/>
            <person name="Poelchau M.F."/>
            <person name="Hughes D.S.T."/>
            <person name="Murali S.C."/>
            <person name="Chen S."/>
            <person name="Glastad K.M."/>
            <person name="Goodisman M.A.D."/>
            <person name="Werren J.H."/>
            <person name="Vineis J.H."/>
            <person name="Bowen J.L."/>
            <person name="Friedrich M."/>
            <person name="Jones J."/>
            <person name="Robertson H.M."/>
            <person name="Feyereisen R."/>
            <person name="Mechler-Hickson A."/>
            <person name="Mathers N."/>
            <person name="Lee C.E."/>
            <person name="Colbourne J.K."/>
            <person name="Biales A."/>
            <person name="Johnston J.S."/>
            <person name="Wellborn G.A."/>
            <person name="Rosendale A.J."/>
            <person name="Cridge A.G."/>
            <person name="Munoz-Torres M.C."/>
            <person name="Bain P.A."/>
            <person name="Manny A.R."/>
            <person name="Major K.M."/>
            <person name="Lambert F.N."/>
            <person name="Vulpe C.D."/>
            <person name="Tuck P."/>
            <person name="Blalock B.J."/>
            <person name="Lin Y.Y."/>
            <person name="Smith M.E."/>
            <person name="Ochoa-Acuna H."/>
            <person name="Chen M.M."/>
            <person name="Childers C.P."/>
            <person name="Qu J."/>
            <person name="Dugan S."/>
            <person name="Lee S.L."/>
            <person name="Chao H."/>
            <person name="Dinh H."/>
            <person name="Han Y."/>
            <person name="Doddapaneni H."/>
            <person name="Worley K.C."/>
            <person name="Muzny D.M."/>
            <person name="Gibbs R.A."/>
            <person name="Richards S."/>
        </authorList>
    </citation>
    <scope>NUCLEOTIDE SEQUENCE</scope>
    <source>
        <strain evidence="2">HAZT.00-mixed</strain>
        <tissue evidence="2">Whole organism</tissue>
    </source>
</reference>
<reference evidence="2" key="1">
    <citation type="submission" date="2014-08" db="EMBL/GenBank/DDBJ databases">
        <authorList>
            <person name="Murali S."/>
            <person name="Richards S."/>
            <person name="Bandaranaike D."/>
            <person name="Bellair M."/>
            <person name="Blankenburg K."/>
            <person name="Chao H."/>
            <person name="Dinh H."/>
            <person name="Doddapaneni H."/>
            <person name="Dugan-Rocha S."/>
            <person name="Elkadiri S."/>
            <person name="Gnanaolivu R."/>
            <person name="Hughes D."/>
            <person name="Lee S."/>
            <person name="Li M."/>
            <person name="Ming W."/>
            <person name="Munidasa M."/>
            <person name="Muniz J."/>
            <person name="Nguyen L."/>
            <person name="Osuji N."/>
            <person name="Pu L.-L."/>
            <person name="Puazo M."/>
            <person name="Skinner E."/>
            <person name="Qu C."/>
            <person name="Quiroz J."/>
            <person name="Raj R."/>
            <person name="Weissenberger G."/>
            <person name="Xin Y."/>
            <person name="Zou X."/>
            <person name="Han Y."/>
            <person name="Worley K."/>
            <person name="Muzny D."/>
            <person name="Gibbs R."/>
        </authorList>
    </citation>
    <scope>NUCLEOTIDE SEQUENCE</scope>
    <source>
        <strain evidence="2">HAZT.00-mixed</strain>
        <tissue evidence="2">Whole organism</tissue>
    </source>
</reference>
<name>A0A6A0HF36_HYAAZ</name>
<reference evidence="2" key="3">
    <citation type="submission" date="2019-06" db="EMBL/GenBank/DDBJ databases">
        <authorList>
            <person name="Poynton C."/>
            <person name="Hasenbein S."/>
            <person name="Benoit J.B."/>
            <person name="Sepulveda M.S."/>
            <person name="Poelchau M.F."/>
            <person name="Murali S.C."/>
            <person name="Chen S."/>
            <person name="Glastad K.M."/>
            <person name="Werren J.H."/>
            <person name="Vineis J.H."/>
            <person name="Bowen J.L."/>
            <person name="Friedrich M."/>
            <person name="Jones J."/>
            <person name="Robertson H.M."/>
            <person name="Feyereisen R."/>
            <person name="Mechler-Hickson A."/>
            <person name="Mathers N."/>
            <person name="Lee C.E."/>
            <person name="Colbourne J.K."/>
            <person name="Biales A."/>
            <person name="Johnston J.S."/>
            <person name="Wellborn G.A."/>
            <person name="Rosendale A.J."/>
            <person name="Cridge A.G."/>
            <person name="Munoz-Torres M.C."/>
            <person name="Bain P.A."/>
            <person name="Manny A.R."/>
            <person name="Major K.M."/>
            <person name="Lambert F.N."/>
            <person name="Vulpe C.D."/>
            <person name="Tuck P."/>
            <person name="Blalock B.J."/>
            <person name="Lin Y.-Y."/>
            <person name="Smith M.E."/>
            <person name="Ochoa-Acuna H."/>
            <person name="Chen M.-J.M."/>
            <person name="Childers C.P."/>
            <person name="Qu J."/>
            <person name="Dugan S."/>
            <person name="Lee S.L."/>
            <person name="Chao H."/>
            <person name="Dinh H."/>
            <person name="Han Y."/>
            <person name="Doddapaneni H."/>
            <person name="Worley K.C."/>
            <person name="Muzny D.M."/>
            <person name="Gibbs R.A."/>
            <person name="Richards S."/>
        </authorList>
    </citation>
    <scope>NUCLEOTIDE SEQUENCE</scope>
    <source>
        <strain evidence="2">HAZT.00-mixed</strain>
        <tissue evidence="2">Whole organism</tissue>
    </source>
</reference>
<evidence type="ECO:0000313" key="2">
    <source>
        <dbReference type="EMBL" id="KAA0203804.1"/>
    </source>
</evidence>
<dbReference type="AlphaFoldDB" id="A0A6A0HF36"/>
<proteinExistence type="predicted"/>
<accession>A0A6A0HF36</accession>